<dbReference type="PANTHER" id="PTHR24056">
    <property type="entry name" value="CELL DIVISION PROTEIN KINASE"/>
    <property type="match status" value="1"/>
</dbReference>
<evidence type="ECO:0000256" key="1">
    <source>
        <dbReference type="ARBA" id="ARBA00006485"/>
    </source>
</evidence>
<feature type="region of interest" description="Disordered" evidence="12">
    <location>
        <begin position="1"/>
        <end position="26"/>
    </location>
</feature>
<protein>
    <recommendedName>
        <fullName evidence="2">[RNA-polymerase]-subunit kinase</fullName>
        <ecNumber evidence="2">2.7.11.23</ecNumber>
    </recommendedName>
</protein>
<evidence type="ECO:0000256" key="5">
    <source>
        <dbReference type="ARBA" id="ARBA00022741"/>
    </source>
</evidence>
<dbReference type="InterPro" id="IPR017441">
    <property type="entry name" value="Protein_kinase_ATP_BS"/>
</dbReference>
<dbReference type="InterPro" id="IPR050108">
    <property type="entry name" value="CDK"/>
</dbReference>
<dbReference type="GO" id="GO:0008024">
    <property type="term" value="C:cyclin/CDK positive transcription elongation factor complex"/>
    <property type="evidence" value="ECO:0007669"/>
    <property type="project" value="TreeGrafter"/>
</dbReference>
<keyword evidence="4" id="KW-0808">Transferase</keyword>
<dbReference type="PROSITE" id="PS00108">
    <property type="entry name" value="PROTEIN_KINASE_ST"/>
    <property type="match status" value="1"/>
</dbReference>
<dbReference type="PROSITE" id="PS00107">
    <property type="entry name" value="PROTEIN_KINASE_ATP"/>
    <property type="match status" value="1"/>
</dbReference>
<evidence type="ECO:0000313" key="15">
    <source>
        <dbReference type="Proteomes" id="UP000054018"/>
    </source>
</evidence>
<dbReference type="Gene3D" id="1.10.510.10">
    <property type="entry name" value="Transferase(Phosphotransferase) domain 1"/>
    <property type="match status" value="1"/>
</dbReference>
<evidence type="ECO:0000256" key="7">
    <source>
        <dbReference type="ARBA" id="ARBA00022840"/>
    </source>
</evidence>
<evidence type="ECO:0000256" key="10">
    <source>
        <dbReference type="RuleBase" id="RU000304"/>
    </source>
</evidence>
<reference evidence="15" key="2">
    <citation type="submission" date="2015-01" db="EMBL/GenBank/DDBJ databases">
        <title>Evolutionary Origins and Diversification of the Mycorrhizal Mutualists.</title>
        <authorList>
            <consortium name="DOE Joint Genome Institute"/>
            <consortium name="Mycorrhizal Genomics Consortium"/>
            <person name="Kohler A."/>
            <person name="Kuo A."/>
            <person name="Nagy L.G."/>
            <person name="Floudas D."/>
            <person name="Copeland A."/>
            <person name="Barry K.W."/>
            <person name="Cichocki N."/>
            <person name="Veneault-Fourrey C."/>
            <person name="LaButti K."/>
            <person name="Lindquist E.A."/>
            <person name="Lipzen A."/>
            <person name="Lundell T."/>
            <person name="Morin E."/>
            <person name="Murat C."/>
            <person name="Riley R."/>
            <person name="Ohm R."/>
            <person name="Sun H."/>
            <person name="Tunlid A."/>
            <person name="Henrissat B."/>
            <person name="Grigoriev I.V."/>
            <person name="Hibbett D.S."/>
            <person name="Martin F."/>
        </authorList>
    </citation>
    <scope>NUCLEOTIDE SEQUENCE [LARGE SCALE GENOMIC DNA]</scope>
    <source>
        <strain evidence="15">441</strain>
    </source>
</reference>
<dbReference type="GO" id="GO:0008353">
    <property type="term" value="F:RNA polymerase II CTD heptapeptide repeat kinase activity"/>
    <property type="evidence" value="ECO:0007669"/>
    <property type="project" value="UniProtKB-EC"/>
</dbReference>
<dbReference type="STRING" id="765257.A0A0D0A8V2"/>
<organism evidence="14 15">
    <name type="scientific">Pisolithus microcarpus 441</name>
    <dbReference type="NCBI Taxonomy" id="765257"/>
    <lineage>
        <taxon>Eukaryota</taxon>
        <taxon>Fungi</taxon>
        <taxon>Dikarya</taxon>
        <taxon>Basidiomycota</taxon>
        <taxon>Agaricomycotina</taxon>
        <taxon>Agaricomycetes</taxon>
        <taxon>Agaricomycetidae</taxon>
        <taxon>Boletales</taxon>
        <taxon>Sclerodermatineae</taxon>
        <taxon>Pisolithaceae</taxon>
        <taxon>Pisolithus</taxon>
    </lineage>
</organism>
<feature type="binding site" evidence="9">
    <location>
        <position position="60"/>
    </location>
    <ligand>
        <name>ATP</name>
        <dbReference type="ChEBI" id="CHEBI:30616"/>
    </ligand>
</feature>
<gene>
    <name evidence="14" type="ORF">PISMIDRAFT_87334</name>
</gene>
<evidence type="ECO:0000256" key="6">
    <source>
        <dbReference type="ARBA" id="ARBA00022777"/>
    </source>
</evidence>
<dbReference type="Pfam" id="PF00069">
    <property type="entry name" value="Pkinase"/>
    <property type="match status" value="1"/>
</dbReference>
<keyword evidence="7 9" id="KW-0067">ATP-binding</keyword>
<dbReference type="HOGENOM" id="CLU_000288_181_1_1"/>
<dbReference type="InterPro" id="IPR008271">
    <property type="entry name" value="Ser/Thr_kinase_AS"/>
</dbReference>
<dbReference type="InterPro" id="IPR000719">
    <property type="entry name" value="Prot_kinase_dom"/>
</dbReference>
<dbReference type="Gene3D" id="3.30.200.20">
    <property type="entry name" value="Phosphorylase Kinase, domain 1"/>
    <property type="match status" value="1"/>
</dbReference>
<evidence type="ECO:0000256" key="3">
    <source>
        <dbReference type="ARBA" id="ARBA00022527"/>
    </source>
</evidence>
<dbReference type="FunFam" id="3.30.200.20:FF:000270">
    <property type="entry name" value="Serine/threonine-protein kinase bur1"/>
    <property type="match status" value="1"/>
</dbReference>
<evidence type="ECO:0000313" key="14">
    <source>
        <dbReference type="EMBL" id="KIK30827.1"/>
    </source>
</evidence>
<dbReference type="GO" id="GO:0030332">
    <property type="term" value="F:cyclin binding"/>
    <property type="evidence" value="ECO:0007669"/>
    <property type="project" value="TreeGrafter"/>
</dbReference>
<dbReference type="EMBL" id="KN833686">
    <property type="protein sequence ID" value="KIK30827.1"/>
    <property type="molecule type" value="Genomic_DNA"/>
</dbReference>
<dbReference type="SUPFAM" id="SSF56112">
    <property type="entry name" value="Protein kinase-like (PK-like)"/>
    <property type="match status" value="1"/>
</dbReference>
<feature type="coiled-coil region" evidence="11">
    <location>
        <begin position="328"/>
        <end position="357"/>
    </location>
</feature>
<evidence type="ECO:0000256" key="8">
    <source>
        <dbReference type="ARBA" id="ARBA00049280"/>
    </source>
</evidence>
<sequence>MSPGLHARLPEPEVDGITRPSSPTTSPKELYAIVSQVGEGTFGKVYKARNTMTNVHVALKRIRMESEKDGFPVTAMREIKLLQSLRHQNVVRLFEMMVSNGSVFMVFEYMDHDLTGVLSQTQFAFSEANLKSLCGQMLAGLAYLHHKGVIHRDIKGSNILINNRGELKLADFGLARFYQKRRRTDYTNRVITLWYRPPELLFGATVYGPEVDMWSAGCIMLELFTKKPVFQGNDEIHQLEVIYRVFGTPTPERWQEITELPWYELVKPKEVILNHFRELFRRWLSPAALDLAEQLLTYDPAKRVTAIQALEAPYFKVEQPPPELPVGLSSLEGEWHELETKRERARKRRKLENALQEHPI</sequence>
<name>A0A0D0A8V2_9AGAM</name>
<dbReference type="EC" id="2.7.11.23" evidence="2"/>
<dbReference type="GO" id="GO:0005524">
    <property type="term" value="F:ATP binding"/>
    <property type="evidence" value="ECO:0007669"/>
    <property type="project" value="UniProtKB-UniRule"/>
</dbReference>
<evidence type="ECO:0000259" key="13">
    <source>
        <dbReference type="PROSITE" id="PS50011"/>
    </source>
</evidence>
<dbReference type="InterPro" id="IPR011009">
    <property type="entry name" value="Kinase-like_dom_sf"/>
</dbReference>
<dbReference type="AlphaFoldDB" id="A0A0D0A8V2"/>
<dbReference type="PROSITE" id="PS50011">
    <property type="entry name" value="PROTEIN_KINASE_DOM"/>
    <property type="match status" value="1"/>
</dbReference>
<feature type="domain" description="Protein kinase" evidence="13">
    <location>
        <begin position="31"/>
        <end position="315"/>
    </location>
</feature>
<dbReference type="FunFam" id="1.10.510.10:FF:000415">
    <property type="entry name" value="CMGC/CDK/CRK7 protein kinase, variant"/>
    <property type="match status" value="1"/>
</dbReference>
<accession>A0A0D0A8V2</accession>
<evidence type="ECO:0000256" key="4">
    <source>
        <dbReference type="ARBA" id="ARBA00022679"/>
    </source>
</evidence>
<evidence type="ECO:0000256" key="12">
    <source>
        <dbReference type="SAM" id="MobiDB-lite"/>
    </source>
</evidence>
<evidence type="ECO:0000256" key="9">
    <source>
        <dbReference type="PROSITE-ProRule" id="PRU10141"/>
    </source>
</evidence>
<keyword evidence="11" id="KW-0175">Coiled coil</keyword>
<evidence type="ECO:0000256" key="11">
    <source>
        <dbReference type="SAM" id="Coils"/>
    </source>
</evidence>
<dbReference type="GO" id="GO:0032968">
    <property type="term" value="P:positive regulation of transcription elongation by RNA polymerase II"/>
    <property type="evidence" value="ECO:0007669"/>
    <property type="project" value="TreeGrafter"/>
</dbReference>
<dbReference type="SMART" id="SM00220">
    <property type="entry name" value="S_TKc"/>
    <property type="match status" value="1"/>
</dbReference>
<reference evidence="14 15" key="1">
    <citation type="submission" date="2014-04" db="EMBL/GenBank/DDBJ databases">
        <authorList>
            <consortium name="DOE Joint Genome Institute"/>
            <person name="Kuo A."/>
            <person name="Kohler A."/>
            <person name="Costa M.D."/>
            <person name="Nagy L.G."/>
            <person name="Floudas D."/>
            <person name="Copeland A."/>
            <person name="Barry K.W."/>
            <person name="Cichocki N."/>
            <person name="Veneault-Fourrey C."/>
            <person name="LaButti K."/>
            <person name="Lindquist E.A."/>
            <person name="Lipzen A."/>
            <person name="Lundell T."/>
            <person name="Morin E."/>
            <person name="Murat C."/>
            <person name="Sun H."/>
            <person name="Tunlid A."/>
            <person name="Henrissat B."/>
            <person name="Grigoriev I.V."/>
            <person name="Hibbett D.S."/>
            <person name="Martin F."/>
            <person name="Nordberg H.P."/>
            <person name="Cantor M.N."/>
            <person name="Hua S.X."/>
        </authorList>
    </citation>
    <scope>NUCLEOTIDE SEQUENCE [LARGE SCALE GENOMIC DNA]</scope>
    <source>
        <strain evidence="14 15">441</strain>
    </source>
</reference>
<evidence type="ECO:0000256" key="2">
    <source>
        <dbReference type="ARBA" id="ARBA00012409"/>
    </source>
</evidence>
<proteinExistence type="inferred from homology"/>
<dbReference type="OrthoDB" id="204883at2759"/>
<keyword evidence="15" id="KW-1185">Reference proteome</keyword>
<dbReference type="CDD" id="cd07840">
    <property type="entry name" value="STKc_CDK9_like"/>
    <property type="match status" value="1"/>
</dbReference>
<comment type="similarity">
    <text evidence="1">Belongs to the protein kinase superfamily. CMGC Ser/Thr protein kinase family. CDC2/CDKX subfamily.</text>
</comment>
<keyword evidence="3 10" id="KW-0723">Serine/threonine-protein kinase</keyword>
<keyword evidence="6" id="KW-0418">Kinase</keyword>
<dbReference type="PANTHER" id="PTHR24056:SF546">
    <property type="entry name" value="CYCLIN-DEPENDENT KINASE 12"/>
    <property type="match status" value="1"/>
</dbReference>
<dbReference type="Proteomes" id="UP000054018">
    <property type="component" value="Unassembled WGS sequence"/>
</dbReference>
<keyword evidence="5 9" id="KW-0547">Nucleotide-binding</keyword>
<comment type="catalytic activity">
    <reaction evidence="8">
        <text>[DNA-directed RNA polymerase] + ATP = phospho-[DNA-directed RNA polymerase] + ADP + H(+)</text>
        <dbReference type="Rhea" id="RHEA:10216"/>
        <dbReference type="Rhea" id="RHEA-COMP:11321"/>
        <dbReference type="Rhea" id="RHEA-COMP:11322"/>
        <dbReference type="ChEBI" id="CHEBI:15378"/>
        <dbReference type="ChEBI" id="CHEBI:30616"/>
        <dbReference type="ChEBI" id="CHEBI:43176"/>
        <dbReference type="ChEBI" id="CHEBI:68546"/>
        <dbReference type="ChEBI" id="CHEBI:456216"/>
        <dbReference type="EC" id="2.7.11.23"/>
    </reaction>
</comment>